<dbReference type="SMART" id="SM00893">
    <property type="entry name" value="ETF"/>
    <property type="match status" value="1"/>
</dbReference>
<evidence type="ECO:0000313" key="10">
    <source>
        <dbReference type="Proteomes" id="UP001575652"/>
    </source>
</evidence>
<keyword evidence="6" id="KW-0249">Electron transport</keyword>
<dbReference type="CDD" id="cd01714">
    <property type="entry name" value="ETF_beta"/>
    <property type="match status" value="1"/>
</dbReference>
<dbReference type="EMBL" id="JBHDLJ010000012">
    <property type="protein sequence ID" value="MFB0835568.1"/>
    <property type="molecule type" value="Genomic_DNA"/>
</dbReference>
<accession>A0ABV4UTR7</accession>
<comment type="subunit">
    <text evidence="3">Heterodimer of an alpha and a beta subunit.</text>
</comment>
<gene>
    <name evidence="9" type="ORF">ACETWP_13320</name>
</gene>
<evidence type="ECO:0000259" key="8">
    <source>
        <dbReference type="SMART" id="SM00893"/>
    </source>
</evidence>
<comment type="cofactor">
    <cofactor evidence="1">
        <name>FAD</name>
        <dbReference type="ChEBI" id="CHEBI:57692"/>
    </cofactor>
</comment>
<dbReference type="PANTHER" id="PTHR21294">
    <property type="entry name" value="ELECTRON TRANSFER FLAVOPROTEIN BETA-SUBUNIT"/>
    <property type="match status" value="1"/>
</dbReference>
<comment type="caution">
    <text evidence="9">The sequence shown here is derived from an EMBL/GenBank/DDBJ whole genome shotgun (WGS) entry which is preliminary data.</text>
</comment>
<comment type="similarity">
    <text evidence="2">Belongs to the ETF beta-subunit/FixA family.</text>
</comment>
<evidence type="ECO:0000256" key="2">
    <source>
        <dbReference type="ARBA" id="ARBA00007557"/>
    </source>
</evidence>
<name>A0ABV4UTR7_9MICC</name>
<organism evidence="9 10">
    <name type="scientific">Arthrobacter halodurans</name>
    <dbReference type="NCBI Taxonomy" id="516699"/>
    <lineage>
        <taxon>Bacteria</taxon>
        <taxon>Bacillati</taxon>
        <taxon>Actinomycetota</taxon>
        <taxon>Actinomycetes</taxon>
        <taxon>Micrococcales</taxon>
        <taxon>Micrococcaceae</taxon>
        <taxon>Arthrobacter</taxon>
    </lineage>
</organism>
<reference evidence="9 10" key="1">
    <citation type="submission" date="2024-09" db="EMBL/GenBank/DDBJ databases">
        <authorList>
            <person name="Salinas-Garcia M.A."/>
            <person name="Prieme A."/>
        </authorList>
    </citation>
    <scope>NUCLEOTIDE SEQUENCE [LARGE SCALE GENOMIC DNA]</scope>
    <source>
        <strain evidence="9 10">DSM 21081</strain>
    </source>
</reference>
<dbReference type="SUPFAM" id="SSF52402">
    <property type="entry name" value="Adenine nucleotide alpha hydrolases-like"/>
    <property type="match status" value="1"/>
</dbReference>
<evidence type="ECO:0000256" key="1">
    <source>
        <dbReference type="ARBA" id="ARBA00001974"/>
    </source>
</evidence>
<keyword evidence="5" id="KW-0813">Transport</keyword>
<sequence>MSEASAPLKVLVLVKHVPDAQFDRHLSGPNNTADRADSILSELDEYAVEAALQISESRGGPKAGNTVTALTMGPEAAVNAVKKSLQMGATDGVHVTDPALAGSDAAATSLALAKAVERLGGFDLIITGMSSTDGETSLVPSQLAERLGLPQMTLVASLDFAADGSLAGRRDGDASSQTVQAALPALVSVTDQFDEPRYPNFKGIIAAKKKKIAVLTLADLGVSPDEVGVAGSWTRVVAADARPARQAGTVITDQGDAGVKLVDFLAAQKLL</sequence>
<evidence type="ECO:0000256" key="4">
    <source>
        <dbReference type="ARBA" id="ARBA00016797"/>
    </source>
</evidence>
<dbReference type="InterPro" id="IPR014729">
    <property type="entry name" value="Rossmann-like_a/b/a_fold"/>
</dbReference>
<dbReference type="PIRSF" id="PIRSF000090">
    <property type="entry name" value="Beta-ETF"/>
    <property type="match status" value="1"/>
</dbReference>
<comment type="function">
    <text evidence="7">The electron transfer flavoprotein serves as a specific electron acceptor for other dehydrogenases. It transfers the electrons to the main respiratory chain via ETF-ubiquinone oxidoreductase (ETF dehydrogenase).</text>
</comment>
<proteinExistence type="inferred from homology"/>
<dbReference type="RefSeq" id="WP_373972744.1">
    <property type="nucleotide sequence ID" value="NZ_JBHDLJ010000012.1"/>
</dbReference>
<dbReference type="Gene3D" id="3.40.50.620">
    <property type="entry name" value="HUPs"/>
    <property type="match status" value="1"/>
</dbReference>
<dbReference type="PANTHER" id="PTHR21294:SF8">
    <property type="entry name" value="ELECTRON TRANSFER FLAVOPROTEIN SUBUNIT BETA"/>
    <property type="match status" value="1"/>
</dbReference>
<keyword evidence="10" id="KW-1185">Reference proteome</keyword>
<evidence type="ECO:0000256" key="6">
    <source>
        <dbReference type="ARBA" id="ARBA00022982"/>
    </source>
</evidence>
<evidence type="ECO:0000313" key="9">
    <source>
        <dbReference type="EMBL" id="MFB0835568.1"/>
    </source>
</evidence>
<feature type="domain" description="Electron transfer flavoprotein alpha/beta-subunit N-terminal" evidence="8">
    <location>
        <begin position="30"/>
        <end position="224"/>
    </location>
</feature>
<dbReference type="Pfam" id="PF01012">
    <property type="entry name" value="ETF"/>
    <property type="match status" value="1"/>
</dbReference>
<evidence type="ECO:0000256" key="3">
    <source>
        <dbReference type="ARBA" id="ARBA00011355"/>
    </source>
</evidence>
<dbReference type="InterPro" id="IPR033948">
    <property type="entry name" value="ETF_beta_N"/>
</dbReference>
<protein>
    <recommendedName>
        <fullName evidence="4">Electron transfer flavoprotein subunit beta</fullName>
    </recommendedName>
</protein>
<dbReference type="InterPro" id="IPR012255">
    <property type="entry name" value="ETF_b"/>
</dbReference>
<dbReference type="Proteomes" id="UP001575652">
    <property type="component" value="Unassembled WGS sequence"/>
</dbReference>
<dbReference type="InterPro" id="IPR014730">
    <property type="entry name" value="ETF_a/b_N"/>
</dbReference>
<evidence type="ECO:0000256" key="5">
    <source>
        <dbReference type="ARBA" id="ARBA00022448"/>
    </source>
</evidence>
<evidence type="ECO:0000256" key="7">
    <source>
        <dbReference type="ARBA" id="ARBA00025649"/>
    </source>
</evidence>